<dbReference type="AlphaFoldDB" id="K0R316"/>
<dbReference type="eggNOG" id="ENOG502S0UQ">
    <property type="taxonomic scope" value="Eukaryota"/>
</dbReference>
<comment type="caution">
    <text evidence="1">The sequence shown here is derived from an EMBL/GenBank/DDBJ whole genome shotgun (WGS) entry which is preliminary data.</text>
</comment>
<evidence type="ECO:0000313" key="1">
    <source>
        <dbReference type="EMBL" id="EJK45689.1"/>
    </source>
</evidence>
<name>K0R316_THAOC</name>
<dbReference type="EMBL" id="AGNL01048334">
    <property type="protein sequence ID" value="EJK45689.1"/>
    <property type="molecule type" value="Genomic_DNA"/>
</dbReference>
<dbReference type="OrthoDB" id="47604at2759"/>
<sequence>QELAEKCDTDRQMRVGDSAAGRDPVLLRSQLEPHSTVELRRRLVRDFGCRPLNPVEANRGEVMHMLLECYNGEGMLELPSEGASLDSGVGRRRTIRTNGTPVSREVIGRLLAELRDWRENGRRGGSSSNRERPSISARCYMILRAPKLDEGNTSRRARRMAKKMNSNARLWALAMEAMREVDPQFAEYCSEVAVTYGFTGSPHIDKQNRTPFYGMSLGEFTEGTGCVAVECSARVLAEINTKERLGKVDGRYPHWVTPYDDQVEERFSLIYYDTVSPFQTPGPAIFG</sequence>
<evidence type="ECO:0000313" key="2">
    <source>
        <dbReference type="Proteomes" id="UP000266841"/>
    </source>
</evidence>
<proteinExistence type="predicted"/>
<gene>
    <name evidence="1" type="ORF">THAOC_35685</name>
</gene>
<feature type="non-terminal residue" evidence="1">
    <location>
        <position position="1"/>
    </location>
</feature>
<accession>K0R316</accession>
<reference evidence="1 2" key="1">
    <citation type="journal article" date="2012" name="Genome Biol.">
        <title>Genome and low-iron response of an oceanic diatom adapted to chronic iron limitation.</title>
        <authorList>
            <person name="Lommer M."/>
            <person name="Specht M."/>
            <person name="Roy A.S."/>
            <person name="Kraemer L."/>
            <person name="Andreson R."/>
            <person name="Gutowska M.A."/>
            <person name="Wolf J."/>
            <person name="Bergner S.V."/>
            <person name="Schilhabel M.B."/>
            <person name="Klostermeier U.C."/>
            <person name="Beiko R.G."/>
            <person name="Rosenstiel P."/>
            <person name="Hippler M."/>
            <person name="Laroche J."/>
        </authorList>
    </citation>
    <scope>NUCLEOTIDE SEQUENCE [LARGE SCALE GENOMIC DNA]</scope>
    <source>
        <strain evidence="1 2">CCMP1005</strain>
    </source>
</reference>
<protein>
    <submittedName>
        <fullName evidence="1">Uncharacterized protein</fullName>
    </submittedName>
</protein>
<organism evidence="1 2">
    <name type="scientific">Thalassiosira oceanica</name>
    <name type="common">Marine diatom</name>
    <dbReference type="NCBI Taxonomy" id="159749"/>
    <lineage>
        <taxon>Eukaryota</taxon>
        <taxon>Sar</taxon>
        <taxon>Stramenopiles</taxon>
        <taxon>Ochrophyta</taxon>
        <taxon>Bacillariophyta</taxon>
        <taxon>Coscinodiscophyceae</taxon>
        <taxon>Thalassiosirophycidae</taxon>
        <taxon>Thalassiosirales</taxon>
        <taxon>Thalassiosiraceae</taxon>
        <taxon>Thalassiosira</taxon>
    </lineage>
</organism>
<dbReference type="Proteomes" id="UP000266841">
    <property type="component" value="Unassembled WGS sequence"/>
</dbReference>
<keyword evidence="2" id="KW-1185">Reference proteome</keyword>